<dbReference type="Proteomes" id="UP000077266">
    <property type="component" value="Unassembled WGS sequence"/>
</dbReference>
<accession>A0A165CAX8</accession>
<evidence type="ECO:0000313" key="1">
    <source>
        <dbReference type="EMBL" id="KZV82142.1"/>
    </source>
</evidence>
<sequence length="86" mass="9285">MPNPLALEHTLRDLAILRASDVTLGHLLPTRQPGGDSHDKSVHDAAEFIRAGRETVRTMHRGVVEGEGARLEGARGQLEEVLAGLD</sequence>
<protein>
    <submittedName>
        <fullName evidence="1">Uncharacterized protein</fullName>
    </submittedName>
</protein>
<keyword evidence="2" id="KW-1185">Reference proteome</keyword>
<gene>
    <name evidence="1" type="ORF">EXIGLDRAFT_730169</name>
</gene>
<dbReference type="InParanoid" id="A0A165CAX8"/>
<dbReference type="OrthoDB" id="3227556at2759"/>
<reference evidence="1 2" key="1">
    <citation type="journal article" date="2016" name="Mol. Biol. Evol.">
        <title>Comparative Genomics of Early-Diverging Mushroom-Forming Fungi Provides Insights into the Origins of Lignocellulose Decay Capabilities.</title>
        <authorList>
            <person name="Nagy L.G."/>
            <person name="Riley R."/>
            <person name="Tritt A."/>
            <person name="Adam C."/>
            <person name="Daum C."/>
            <person name="Floudas D."/>
            <person name="Sun H."/>
            <person name="Yadav J.S."/>
            <person name="Pangilinan J."/>
            <person name="Larsson K.H."/>
            <person name="Matsuura K."/>
            <person name="Barry K."/>
            <person name="Labutti K."/>
            <person name="Kuo R."/>
            <person name="Ohm R.A."/>
            <person name="Bhattacharya S.S."/>
            <person name="Shirouzu T."/>
            <person name="Yoshinaga Y."/>
            <person name="Martin F.M."/>
            <person name="Grigoriev I.V."/>
            <person name="Hibbett D.S."/>
        </authorList>
    </citation>
    <scope>NUCLEOTIDE SEQUENCE [LARGE SCALE GENOMIC DNA]</scope>
    <source>
        <strain evidence="1 2">HHB12029</strain>
    </source>
</reference>
<dbReference type="AlphaFoldDB" id="A0A165CAX8"/>
<organism evidence="1 2">
    <name type="scientific">Exidia glandulosa HHB12029</name>
    <dbReference type="NCBI Taxonomy" id="1314781"/>
    <lineage>
        <taxon>Eukaryota</taxon>
        <taxon>Fungi</taxon>
        <taxon>Dikarya</taxon>
        <taxon>Basidiomycota</taxon>
        <taxon>Agaricomycotina</taxon>
        <taxon>Agaricomycetes</taxon>
        <taxon>Auriculariales</taxon>
        <taxon>Exidiaceae</taxon>
        <taxon>Exidia</taxon>
    </lineage>
</organism>
<evidence type="ECO:0000313" key="2">
    <source>
        <dbReference type="Proteomes" id="UP000077266"/>
    </source>
</evidence>
<dbReference type="EMBL" id="KV426344">
    <property type="protein sequence ID" value="KZV82142.1"/>
    <property type="molecule type" value="Genomic_DNA"/>
</dbReference>
<name>A0A165CAX8_EXIGL</name>
<proteinExistence type="predicted"/>